<organism evidence="2 3">
    <name type="scientific">Trichinella patagoniensis</name>
    <dbReference type="NCBI Taxonomy" id="990121"/>
    <lineage>
        <taxon>Eukaryota</taxon>
        <taxon>Metazoa</taxon>
        <taxon>Ecdysozoa</taxon>
        <taxon>Nematoda</taxon>
        <taxon>Enoplea</taxon>
        <taxon>Dorylaimia</taxon>
        <taxon>Trichinellida</taxon>
        <taxon>Trichinellidae</taxon>
        <taxon>Trichinella</taxon>
    </lineage>
</organism>
<dbReference type="EMBL" id="JYDQ01002842">
    <property type="protein sequence ID" value="KRY03382.1"/>
    <property type="molecule type" value="Genomic_DNA"/>
</dbReference>
<keyword evidence="3" id="KW-1185">Reference proteome</keyword>
<evidence type="ECO:0000313" key="2">
    <source>
        <dbReference type="EMBL" id="KRY04134.1"/>
    </source>
</evidence>
<proteinExistence type="predicted"/>
<accession>A0A0V0YVB7</accession>
<gene>
    <name evidence="1" type="ORF">T12_4369</name>
    <name evidence="2" type="ORF">T12_9981</name>
</gene>
<sequence length="33" mass="3698">MKSTSQKFAHKSFALHIFAELDTAFAPFIRLGS</sequence>
<evidence type="ECO:0000313" key="1">
    <source>
        <dbReference type="EMBL" id="KRY03382.1"/>
    </source>
</evidence>
<protein>
    <submittedName>
        <fullName evidence="2">Uncharacterized protein</fullName>
    </submittedName>
</protein>
<name>A0A0V0YVB7_9BILA</name>
<dbReference type="EMBL" id="JYDQ01002181">
    <property type="protein sequence ID" value="KRY04134.1"/>
    <property type="molecule type" value="Genomic_DNA"/>
</dbReference>
<dbReference type="Proteomes" id="UP000054783">
    <property type="component" value="Unassembled WGS sequence"/>
</dbReference>
<comment type="caution">
    <text evidence="2">The sequence shown here is derived from an EMBL/GenBank/DDBJ whole genome shotgun (WGS) entry which is preliminary data.</text>
</comment>
<reference evidence="2 3" key="1">
    <citation type="submission" date="2015-01" db="EMBL/GenBank/DDBJ databases">
        <title>Evolution of Trichinella species and genotypes.</title>
        <authorList>
            <person name="Korhonen P.K."/>
            <person name="Edoardo P."/>
            <person name="Giuseppe L.R."/>
            <person name="Gasser R.B."/>
        </authorList>
    </citation>
    <scope>NUCLEOTIDE SEQUENCE [LARGE SCALE GENOMIC DNA]</scope>
    <source>
        <strain evidence="2">ISS2496</strain>
    </source>
</reference>
<dbReference type="AlphaFoldDB" id="A0A0V0YVB7"/>
<evidence type="ECO:0000313" key="3">
    <source>
        <dbReference type="Proteomes" id="UP000054783"/>
    </source>
</evidence>